<keyword evidence="3" id="KW-0326">Glycosidase</keyword>
<dbReference type="InterPro" id="IPR021720">
    <property type="entry name" value="Malectin_dom"/>
</dbReference>
<dbReference type="InterPro" id="IPR006101">
    <property type="entry name" value="Glyco_hydro_2"/>
</dbReference>
<sequence length="1329" mass="151011">MKIERKRLVLLSLLVFGSITAFAQKISQNVMQKIYDEVKTPYKYGMVVAPEDNYHKIDCPMVYREGNRWFMTYVVYNGKDGTDGRGYETWLATSDDLLQWKTLGRLLCYADKGWDMNQRAGYPALIDWTWNGSYEMAKYKGRHWMSYFGGEGTGYESVRKPLNMGMASTKGDITQAHPWETSPAPVLSINDKSAQWWEKLTHYKSTVYWDRNKTLGKPFVMFYNAAGINPANQLKAERIGIALSSNMTSWRRLPLRTAKRKTGNPVFFHEAPGIITGDAQIVKFPHYYVMFYFSAFNPKRKYNAYNTFAVSRDLVNWQDWEGADLIYPSKPYDDMFAHKSYVLKHQGVVYHFYCAVNHAGQRGVAVATSVPMGRSQVSFPTLEKKGKRQIMSLNQDWQVSFGKTSEDSITKKMGTFRVNVPNNLDDYYGYRQLKHGNLHGTATYEKHFSVHKQTGKRYFLQLEGVGTFATVKVNRKSYPKELVGRTCFMLDISDALREGDNTLNIKVEHPAMQTNNPWPCGGCSSEWGFSEGSQPFGIFRPVSLIETDEVRVEPFGVHVWNNEACDSVFVDTEVKNYSDHEQTIEVISKLALSSGKTAFRQAGKITLKAGETQVVRHQAKVSDAHLWGITDPYLYTLSSIIKREGKTIDDVATPFGIRSISWPVLRQKQAALRGDSAQMDKKDGRFYLNGSPVFINGTCDYEHLFGQSHAFSHEQIASRVKMMRQAGFNAFREAHQPHNLYYQQLLDEQGMLFWSQFSAHVWYDTSAFRKNFKRLLRRWIKERRNSPSVILWGIQNESVMPKDFTEECAAIIREMDPTAQTMRAITTCNGGEGSDWNVIQNWSGTYGGTADKYDQELKQPNQLLNGEYGAWRTLGFRSFDAEKLHAGDAKALSKAYTEDAFVSLLSKKAMLAESAKDSVCGHFQWLFVSHENPGRVQPDEAYRRIDKVGPFNYKGLLTPWEQPTEGFYWYRNHYTKVQPDTLTPTAADRNRDLLKPAEGYTYLYRVNCGGDAVTDSYGSEWEQDDSVYSHSWAERFGMNPFTASQGHITSRIHGLKSSSAASQHAAAPDAKLFQYFRWGRHALNYQFAVPDGEYRVELYFAEPWLGKHEGTGIDCEGERIFDVAINDSVVVDDLDLWAEAGFAGACKKVVDIKVKGGLLTVSFPEVTVGEAIISAIAIAAKGEIGDAEKWNLAFKGSKPESGMSKTYWADLDKDVVEKYPKELLPQDNEVFPAVRYKSKSSTWTINPGVAREYMLRFRYKNTTGEQQVGRLKIVDSKGIVLLDRDMTFPETPNKFKTIGTTTDSQINAGTYQIILSGLPNVSFDYLEVQ</sequence>
<comment type="caution">
    <text evidence="8">The sequence shown here is derived from an EMBL/GenBank/DDBJ whole genome shotgun (WGS) entry which is preliminary data.</text>
</comment>
<name>A0A3R6KSK4_9BACT</name>
<dbReference type="SUPFAM" id="SSF49303">
    <property type="entry name" value="beta-Galactosidase/glucuronidase domain"/>
    <property type="match status" value="1"/>
</dbReference>
<evidence type="ECO:0000256" key="2">
    <source>
        <dbReference type="ARBA" id="ARBA00022801"/>
    </source>
</evidence>
<feature type="domain" description="Glycoside hydrolase family 2 immunoglobulin-like beta-sandwich" evidence="5">
    <location>
        <begin position="568"/>
        <end position="658"/>
    </location>
</feature>
<dbReference type="PANTHER" id="PTHR42732:SF1">
    <property type="entry name" value="BETA-MANNOSIDASE"/>
    <property type="match status" value="1"/>
</dbReference>
<proteinExistence type="inferred from homology"/>
<feature type="domain" description="Malectin" evidence="7">
    <location>
        <begin position="1003"/>
        <end position="1176"/>
    </location>
</feature>
<dbReference type="RefSeq" id="WP_118200415.1">
    <property type="nucleotide sequence ID" value="NZ_QRIE01000049.1"/>
</dbReference>
<dbReference type="SUPFAM" id="SSF49785">
    <property type="entry name" value="Galactose-binding domain-like"/>
    <property type="match status" value="1"/>
</dbReference>
<dbReference type="InterPro" id="IPR017853">
    <property type="entry name" value="GH"/>
</dbReference>
<dbReference type="SUPFAM" id="SSF51445">
    <property type="entry name" value="(Trans)glycosidases"/>
    <property type="match status" value="1"/>
</dbReference>
<gene>
    <name evidence="9" type="ORF">DW026_01985</name>
    <name evidence="8" type="ORF">DW250_04225</name>
</gene>
<dbReference type="InterPro" id="IPR013783">
    <property type="entry name" value="Ig-like_fold"/>
</dbReference>
<protein>
    <submittedName>
        <fullName evidence="8">Beta-galactosidase</fullName>
    </submittedName>
</protein>
<evidence type="ECO:0000256" key="4">
    <source>
        <dbReference type="SAM" id="SignalP"/>
    </source>
</evidence>
<evidence type="ECO:0000313" key="8">
    <source>
        <dbReference type="EMBL" id="RHG67603.1"/>
    </source>
</evidence>
<feature type="domain" description="Glycoside hydrolase family 2 catalytic" evidence="6">
    <location>
        <begin position="682"/>
        <end position="818"/>
    </location>
</feature>
<evidence type="ECO:0000313" key="9">
    <source>
        <dbReference type="EMBL" id="RHL41629.1"/>
    </source>
</evidence>
<dbReference type="Gene3D" id="2.60.120.260">
    <property type="entry name" value="Galactose-binding domain-like"/>
    <property type="match status" value="2"/>
</dbReference>
<dbReference type="Pfam" id="PF11721">
    <property type="entry name" value="Malectin"/>
    <property type="match status" value="1"/>
</dbReference>
<evidence type="ECO:0000313" key="10">
    <source>
        <dbReference type="Proteomes" id="UP000283672"/>
    </source>
</evidence>
<dbReference type="Proteomes" id="UP000286501">
    <property type="component" value="Unassembled WGS sequence"/>
</dbReference>
<dbReference type="InterPro" id="IPR006102">
    <property type="entry name" value="Ig-like_GH2"/>
</dbReference>
<reference evidence="10 11" key="1">
    <citation type="submission" date="2018-08" db="EMBL/GenBank/DDBJ databases">
        <title>A genome reference for cultivated species of the human gut microbiota.</title>
        <authorList>
            <person name="Zou Y."/>
            <person name="Xue W."/>
            <person name="Luo G."/>
        </authorList>
    </citation>
    <scope>NUCLEOTIDE SEQUENCE [LARGE SCALE GENOMIC DNA]</scope>
    <source>
        <strain evidence="9 10">AF38-11</strain>
        <strain evidence="8 11">AM22-1</strain>
    </source>
</reference>
<dbReference type="InterPro" id="IPR036156">
    <property type="entry name" value="Beta-gal/glucu_dom_sf"/>
</dbReference>
<keyword evidence="4" id="KW-0732">Signal</keyword>
<dbReference type="Pfam" id="PF02836">
    <property type="entry name" value="Glyco_hydro_2_C"/>
    <property type="match status" value="1"/>
</dbReference>
<dbReference type="Pfam" id="PF00703">
    <property type="entry name" value="Glyco_hydro_2"/>
    <property type="match status" value="1"/>
</dbReference>
<dbReference type="InterPro" id="IPR051913">
    <property type="entry name" value="GH2_Domain-Containing"/>
</dbReference>
<dbReference type="PRINTS" id="PR00132">
    <property type="entry name" value="GLHYDRLASE2"/>
</dbReference>
<evidence type="ECO:0000256" key="3">
    <source>
        <dbReference type="ARBA" id="ARBA00023295"/>
    </source>
</evidence>
<dbReference type="GO" id="GO:0005975">
    <property type="term" value="P:carbohydrate metabolic process"/>
    <property type="evidence" value="ECO:0007669"/>
    <property type="project" value="InterPro"/>
</dbReference>
<accession>A0A3R6KSK4</accession>
<keyword evidence="2" id="KW-0378">Hydrolase</keyword>
<dbReference type="Gene3D" id="3.20.20.80">
    <property type="entry name" value="Glycosidases"/>
    <property type="match status" value="1"/>
</dbReference>
<dbReference type="InterPro" id="IPR008979">
    <property type="entry name" value="Galactose-bd-like_sf"/>
</dbReference>
<feature type="signal peptide" evidence="4">
    <location>
        <begin position="1"/>
        <end position="23"/>
    </location>
</feature>
<dbReference type="EMBL" id="QRIN01000012">
    <property type="protein sequence ID" value="RHG67603.1"/>
    <property type="molecule type" value="Genomic_DNA"/>
</dbReference>
<evidence type="ECO:0000259" key="7">
    <source>
        <dbReference type="Pfam" id="PF11721"/>
    </source>
</evidence>
<feature type="chain" id="PRO_5043188082" evidence="4">
    <location>
        <begin position="24"/>
        <end position="1329"/>
    </location>
</feature>
<dbReference type="Gene3D" id="2.60.40.10">
    <property type="entry name" value="Immunoglobulins"/>
    <property type="match status" value="1"/>
</dbReference>
<evidence type="ECO:0000259" key="6">
    <source>
        <dbReference type="Pfam" id="PF02836"/>
    </source>
</evidence>
<organism evidence="8 11">
    <name type="scientific">Segatella copri</name>
    <dbReference type="NCBI Taxonomy" id="165179"/>
    <lineage>
        <taxon>Bacteria</taxon>
        <taxon>Pseudomonadati</taxon>
        <taxon>Bacteroidota</taxon>
        <taxon>Bacteroidia</taxon>
        <taxon>Bacteroidales</taxon>
        <taxon>Prevotellaceae</taxon>
        <taxon>Segatella</taxon>
    </lineage>
</organism>
<dbReference type="InterPro" id="IPR023296">
    <property type="entry name" value="Glyco_hydro_beta-prop_sf"/>
</dbReference>
<dbReference type="Gene3D" id="2.60.120.430">
    <property type="entry name" value="Galactose-binding lectin"/>
    <property type="match status" value="1"/>
</dbReference>
<dbReference type="EMBL" id="QROP01000003">
    <property type="protein sequence ID" value="RHL41629.1"/>
    <property type="molecule type" value="Genomic_DNA"/>
</dbReference>
<dbReference type="InterPro" id="IPR006103">
    <property type="entry name" value="Glyco_hydro_2_cat"/>
</dbReference>
<dbReference type="Gene3D" id="2.115.10.20">
    <property type="entry name" value="Glycosyl hydrolase domain, family 43"/>
    <property type="match status" value="2"/>
</dbReference>
<evidence type="ECO:0000313" key="11">
    <source>
        <dbReference type="Proteomes" id="UP000286501"/>
    </source>
</evidence>
<comment type="similarity">
    <text evidence="1">Belongs to the glycosyl hydrolase 2 family.</text>
</comment>
<dbReference type="GO" id="GO:0004553">
    <property type="term" value="F:hydrolase activity, hydrolyzing O-glycosyl compounds"/>
    <property type="evidence" value="ECO:0007669"/>
    <property type="project" value="InterPro"/>
</dbReference>
<dbReference type="SUPFAM" id="SSF75005">
    <property type="entry name" value="Arabinanase/levansucrase/invertase"/>
    <property type="match status" value="1"/>
</dbReference>
<dbReference type="PANTHER" id="PTHR42732">
    <property type="entry name" value="BETA-GALACTOSIDASE"/>
    <property type="match status" value="1"/>
</dbReference>
<evidence type="ECO:0000259" key="5">
    <source>
        <dbReference type="Pfam" id="PF00703"/>
    </source>
</evidence>
<dbReference type="Proteomes" id="UP000283672">
    <property type="component" value="Unassembled WGS sequence"/>
</dbReference>
<evidence type="ECO:0000256" key="1">
    <source>
        <dbReference type="ARBA" id="ARBA00007401"/>
    </source>
</evidence>